<keyword evidence="12" id="KW-0406">Ion transport</keyword>
<feature type="transmembrane region" description="Helical" evidence="16">
    <location>
        <begin position="65"/>
        <end position="89"/>
    </location>
</feature>
<dbReference type="PANTHER" id="PTHR46988:SF2">
    <property type="entry name" value="TWO PORE CALCIUM CHANNEL PROTEIN 1"/>
    <property type="match status" value="1"/>
</dbReference>
<dbReference type="GO" id="GO:0005509">
    <property type="term" value="F:calcium ion binding"/>
    <property type="evidence" value="ECO:0007669"/>
    <property type="project" value="InterPro"/>
</dbReference>
<evidence type="ECO:0000256" key="14">
    <source>
        <dbReference type="ARBA" id="ARBA00023303"/>
    </source>
</evidence>
<dbReference type="Pfam" id="PF00520">
    <property type="entry name" value="Ion_trans"/>
    <property type="match status" value="2"/>
</dbReference>
<keyword evidence="9" id="KW-0106">Calcium</keyword>
<dbReference type="Gene3D" id="1.10.238.10">
    <property type="entry name" value="EF-hand"/>
    <property type="match status" value="1"/>
</dbReference>
<sequence length="736" mass="84820">MNKPLLFGETSNGGGRRDRLYRRSEAITYGSPYQRAAALVDLAEDGVGLPEQILDKSSFGSAAKFYFMFIKFDIIWTLNYFALVVLNFLEKPLWCLSSSYSCSDRDYFFLGQLPYLNATESLIYEVVTLILLAIHTIFPISYEGSSIYWKRPLNQIKVICLLILVADLLVYTLYLSPVAVSSLPFRVAPYVRVILFILSIRELRNSIVILAGMIGTYLNVLALWLLFLLFASWVAYVMFEDTQQGKLVFTSYGTTLYQMFVLFTTSNNPDVWIPAYKASRWYCLFFVLFVLIGVYFVTNLILAVVYDSFKSELAKQVSEMDRNRRSILCKAFNLIDDYNVGFLNKEQCIHLFEELNKYRSLPKITREEFELIFDELDDSHDFKINLDEFTDLCNAIGLRFQKEDVPSLFERFQIYRSPFSEYLKAFVRGPKFGYIISFILILNLFAVIIETTLDIANNSGQKVWQEVEFVFGWIYVLEMSLKVYSFGFENYWRDGQNRFDFLITWIIVIGETVTFASPDEFYFFSNGEWIRYLLLARLLRLIRLLMHVRSYRAFVATFLTLIPSLMPYLGTIFCVLCIYCSIGVQIFGGIVNAGNPALEATELTDDDYLLFNFNDYPNGMVTLFNLLVMGNWQVWMQSYKELTGTSWSLVYFISFYLVTVLLLLNLVVAFVLEAFFAEMDLEASGNSEEDDKDAGSGKGRKRLAGTKTRSQRVDILLHHMLSAELDKSHSSASSDA</sequence>
<dbReference type="GO" id="GO:0019722">
    <property type="term" value="P:calcium-mediated signaling"/>
    <property type="evidence" value="ECO:0007669"/>
    <property type="project" value="UniProtKB-ARBA"/>
</dbReference>
<dbReference type="Proteomes" id="UP000323506">
    <property type="component" value="Chromosome A03"/>
</dbReference>
<feature type="transmembrane region" description="Helical" evidence="16">
    <location>
        <begin position="216"/>
        <end position="239"/>
    </location>
</feature>
<dbReference type="FunFam" id="1.10.287.70:FF:000129">
    <property type="entry name" value="Two pore calcium channel protein 1"/>
    <property type="match status" value="1"/>
</dbReference>
<feature type="transmembrane region" description="Helical" evidence="16">
    <location>
        <begin position="279"/>
        <end position="306"/>
    </location>
</feature>
<evidence type="ECO:0000256" key="15">
    <source>
        <dbReference type="SAM" id="MobiDB-lite"/>
    </source>
</evidence>
<dbReference type="AlphaFoldDB" id="A0A5D2H5Q6"/>
<comment type="subcellular location">
    <subcellularLocation>
        <location evidence="1">Membrane</location>
        <topology evidence="1">Multi-pass membrane protein</topology>
    </subcellularLocation>
</comment>
<evidence type="ECO:0000256" key="12">
    <source>
        <dbReference type="ARBA" id="ARBA00023065"/>
    </source>
</evidence>
<keyword evidence="8" id="KW-0677">Repeat</keyword>
<dbReference type="GO" id="GO:0005245">
    <property type="term" value="F:voltage-gated calcium channel activity"/>
    <property type="evidence" value="ECO:0007669"/>
    <property type="project" value="InterPro"/>
</dbReference>
<keyword evidence="7 16" id="KW-0812">Transmembrane</keyword>
<keyword evidence="10" id="KW-0851">Voltage-gated channel</keyword>
<dbReference type="InterPro" id="IPR044581">
    <property type="entry name" value="TPC1_plant"/>
</dbReference>
<keyword evidence="13 16" id="KW-0472">Membrane</keyword>
<evidence type="ECO:0000259" key="17">
    <source>
        <dbReference type="PROSITE" id="PS50222"/>
    </source>
</evidence>
<evidence type="ECO:0000256" key="9">
    <source>
        <dbReference type="ARBA" id="ARBA00022837"/>
    </source>
</evidence>
<organism evidence="18 19">
    <name type="scientific">Gossypium darwinii</name>
    <name type="common">Darwin's cotton</name>
    <name type="synonym">Gossypium barbadense var. darwinii</name>
    <dbReference type="NCBI Taxonomy" id="34276"/>
    <lineage>
        <taxon>Eukaryota</taxon>
        <taxon>Viridiplantae</taxon>
        <taxon>Streptophyta</taxon>
        <taxon>Embryophyta</taxon>
        <taxon>Tracheophyta</taxon>
        <taxon>Spermatophyta</taxon>
        <taxon>Magnoliopsida</taxon>
        <taxon>eudicotyledons</taxon>
        <taxon>Gunneridae</taxon>
        <taxon>Pentapetalae</taxon>
        <taxon>rosids</taxon>
        <taxon>malvids</taxon>
        <taxon>Malvales</taxon>
        <taxon>Malvaceae</taxon>
        <taxon>Malvoideae</taxon>
        <taxon>Gossypium</taxon>
    </lineage>
</organism>
<dbReference type="InterPro" id="IPR005821">
    <property type="entry name" value="Ion_trans_dom"/>
</dbReference>
<dbReference type="InterPro" id="IPR011992">
    <property type="entry name" value="EF-hand-dom_pair"/>
</dbReference>
<keyword evidence="11 16" id="KW-1133">Transmembrane helix</keyword>
<keyword evidence="6" id="KW-0107">Calcium channel</keyword>
<comment type="similarity">
    <text evidence="2">Belongs to the calcium channel alpha-1 subunit (TC 1.A.1.11) family. Two pore calcium channel subfamily.</text>
</comment>
<evidence type="ECO:0000256" key="5">
    <source>
        <dbReference type="ARBA" id="ARBA00022568"/>
    </source>
</evidence>
<feature type="transmembrane region" description="Helical" evidence="16">
    <location>
        <begin position="122"/>
        <end position="142"/>
    </location>
</feature>
<evidence type="ECO:0000256" key="16">
    <source>
        <dbReference type="SAM" id="Phobius"/>
    </source>
</evidence>
<evidence type="ECO:0000256" key="10">
    <source>
        <dbReference type="ARBA" id="ARBA00022882"/>
    </source>
</evidence>
<evidence type="ECO:0000313" key="19">
    <source>
        <dbReference type="Proteomes" id="UP000323506"/>
    </source>
</evidence>
<accession>A0A5D2H5Q6</accession>
<gene>
    <name evidence="18" type="ORF">ES288_A03G192900v1</name>
</gene>
<evidence type="ECO:0000256" key="8">
    <source>
        <dbReference type="ARBA" id="ARBA00022737"/>
    </source>
</evidence>
<dbReference type="FunFam" id="1.20.120.350:FF:000055">
    <property type="entry name" value="Two pore calcium channel protein 1"/>
    <property type="match status" value="1"/>
</dbReference>
<dbReference type="Gene3D" id="1.10.287.70">
    <property type="match status" value="2"/>
</dbReference>
<dbReference type="GO" id="GO:0034702">
    <property type="term" value="C:monoatomic ion channel complex"/>
    <property type="evidence" value="ECO:0007669"/>
    <property type="project" value="UniProtKB-KW"/>
</dbReference>
<keyword evidence="14" id="KW-0407">Ion channel</keyword>
<evidence type="ECO:0000256" key="13">
    <source>
        <dbReference type="ARBA" id="ARBA00023136"/>
    </source>
</evidence>
<reference evidence="18 19" key="1">
    <citation type="submission" date="2019-06" db="EMBL/GenBank/DDBJ databases">
        <title>WGS assembly of Gossypium darwinii.</title>
        <authorList>
            <person name="Chen Z.J."/>
            <person name="Sreedasyam A."/>
            <person name="Ando A."/>
            <person name="Song Q."/>
            <person name="De L."/>
            <person name="Hulse-Kemp A."/>
            <person name="Ding M."/>
            <person name="Ye W."/>
            <person name="Kirkbride R."/>
            <person name="Jenkins J."/>
            <person name="Plott C."/>
            <person name="Lovell J."/>
            <person name="Lin Y.-M."/>
            <person name="Vaughn R."/>
            <person name="Liu B."/>
            <person name="Li W."/>
            <person name="Simpson S."/>
            <person name="Scheffler B."/>
            <person name="Saski C."/>
            <person name="Grover C."/>
            <person name="Hu G."/>
            <person name="Conover J."/>
            <person name="Carlson J."/>
            <person name="Shu S."/>
            <person name="Boston L."/>
            <person name="Williams M."/>
            <person name="Peterson D."/>
            <person name="Mcgee K."/>
            <person name="Jones D."/>
            <person name="Wendel J."/>
            <person name="Stelly D."/>
            <person name="Grimwood J."/>
            <person name="Schmutz J."/>
        </authorList>
    </citation>
    <scope>NUCLEOTIDE SEQUENCE [LARGE SCALE GENOMIC DNA]</scope>
    <source>
        <strain evidence="18">1808015.09</strain>
    </source>
</reference>
<feature type="region of interest" description="Disordered" evidence="15">
    <location>
        <begin position="685"/>
        <end position="711"/>
    </location>
</feature>
<feature type="transmembrane region" description="Helical" evidence="16">
    <location>
        <begin position="154"/>
        <end position="175"/>
    </location>
</feature>
<keyword evidence="5" id="KW-0109">Calcium transport</keyword>
<keyword evidence="4" id="KW-0813">Transport</keyword>
<evidence type="ECO:0000256" key="6">
    <source>
        <dbReference type="ARBA" id="ARBA00022673"/>
    </source>
</evidence>
<evidence type="ECO:0000313" key="18">
    <source>
        <dbReference type="EMBL" id="TYH25733.1"/>
    </source>
</evidence>
<feature type="transmembrane region" description="Helical" evidence="16">
    <location>
        <begin position="558"/>
        <end position="587"/>
    </location>
</feature>
<feature type="transmembrane region" description="Helical" evidence="16">
    <location>
        <begin position="432"/>
        <end position="449"/>
    </location>
</feature>
<proteinExistence type="inferred from homology"/>
<evidence type="ECO:0000256" key="4">
    <source>
        <dbReference type="ARBA" id="ARBA00022448"/>
    </source>
</evidence>
<evidence type="ECO:0000256" key="11">
    <source>
        <dbReference type="ARBA" id="ARBA00022989"/>
    </source>
</evidence>
<name>A0A5D2H5Q6_GOSDA</name>
<feature type="transmembrane region" description="Helical" evidence="16">
    <location>
        <begin position="469"/>
        <end position="487"/>
    </location>
</feature>
<evidence type="ECO:0000256" key="7">
    <source>
        <dbReference type="ARBA" id="ARBA00022692"/>
    </source>
</evidence>
<dbReference type="SUPFAM" id="SSF81324">
    <property type="entry name" value="Voltage-gated potassium channels"/>
    <property type="match status" value="1"/>
</dbReference>
<feature type="transmembrane region" description="Helical" evidence="16">
    <location>
        <begin position="499"/>
        <end position="517"/>
    </location>
</feature>
<dbReference type="PANTHER" id="PTHR46988">
    <property type="entry name" value="TWO PORE CALCIUM CHANNEL PROTEIN 1"/>
    <property type="match status" value="1"/>
</dbReference>
<protein>
    <recommendedName>
        <fullName evidence="17">EF-hand domain-containing protein</fullName>
    </recommendedName>
</protein>
<feature type="transmembrane region" description="Helical" evidence="16">
    <location>
        <begin position="647"/>
        <end position="672"/>
    </location>
</feature>
<dbReference type="PROSITE" id="PS50222">
    <property type="entry name" value="EF_HAND_2"/>
    <property type="match status" value="1"/>
</dbReference>
<evidence type="ECO:0000256" key="1">
    <source>
        <dbReference type="ARBA" id="ARBA00004141"/>
    </source>
</evidence>
<evidence type="ECO:0000256" key="3">
    <source>
        <dbReference type="ARBA" id="ARBA00011738"/>
    </source>
</evidence>
<dbReference type="FunFam" id="1.10.287.70:FF:000094">
    <property type="entry name" value="Two pore calcium channel protein 1"/>
    <property type="match status" value="1"/>
</dbReference>
<feature type="domain" description="EF-hand" evidence="17">
    <location>
        <begin position="364"/>
        <end position="399"/>
    </location>
</feature>
<dbReference type="GO" id="GO:0000325">
    <property type="term" value="C:plant-type vacuole"/>
    <property type="evidence" value="ECO:0007669"/>
    <property type="project" value="TreeGrafter"/>
</dbReference>
<dbReference type="Gene3D" id="1.20.120.350">
    <property type="entry name" value="Voltage-gated potassium channels. Chain C"/>
    <property type="match status" value="1"/>
</dbReference>
<dbReference type="InterPro" id="IPR027359">
    <property type="entry name" value="Volt_channel_dom_sf"/>
</dbReference>
<comment type="subunit">
    <text evidence="3">Homodimer.</text>
</comment>
<evidence type="ECO:0000256" key="2">
    <source>
        <dbReference type="ARBA" id="ARBA00009286"/>
    </source>
</evidence>
<dbReference type="EMBL" id="CM017690">
    <property type="protein sequence ID" value="TYH25733.1"/>
    <property type="molecule type" value="Genomic_DNA"/>
</dbReference>
<dbReference type="GO" id="GO:0005774">
    <property type="term" value="C:vacuolar membrane"/>
    <property type="evidence" value="ECO:0007669"/>
    <property type="project" value="TreeGrafter"/>
</dbReference>
<keyword evidence="19" id="KW-1185">Reference proteome</keyword>
<dbReference type="SUPFAM" id="SSF47473">
    <property type="entry name" value="EF-hand"/>
    <property type="match status" value="1"/>
</dbReference>
<dbReference type="InterPro" id="IPR002048">
    <property type="entry name" value="EF_hand_dom"/>
</dbReference>